<dbReference type="GO" id="GO:0016491">
    <property type="term" value="F:oxidoreductase activity"/>
    <property type="evidence" value="ECO:0007669"/>
    <property type="project" value="UniProtKB-KW"/>
</dbReference>
<dbReference type="Gene3D" id="3.90.180.10">
    <property type="entry name" value="Medium-chain alcohol dehydrogenases, catalytic domain"/>
    <property type="match status" value="1"/>
</dbReference>
<dbReference type="PROSITE" id="PS01162">
    <property type="entry name" value="QOR_ZETA_CRYSTAL"/>
    <property type="match status" value="1"/>
</dbReference>
<protein>
    <submittedName>
        <fullName evidence="3">NADP-dependent oxidoreductase</fullName>
        <ecNumber evidence="3">1.-.-.-</ecNumber>
    </submittedName>
</protein>
<evidence type="ECO:0000259" key="2">
    <source>
        <dbReference type="SMART" id="SM00829"/>
    </source>
</evidence>
<dbReference type="EC" id="1.-.-.-" evidence="3"/>
<evidence type="ECO:0000313" key="4">
    <source>
        <dbReference type="Proteomes" id="UP001552479"/>
    </source>
</evidence>
<dbReference type="SMART" id="SM00829">
    <property type="entry name" value="PKS_ER"/>
    <property type="match status" value="1"/>
</dbReference>
<dbReference type="InterPro" id="IPR011032">
    <property type="entry name" value="GroES-like_sf"/>
</dbReference>
<dbReference type="Gene3D" id="3.40.50.720">
    <property type="entry name" value="NAD(P)-binding Rossmann-like Domain"/>
    <property type="match status" value="1"/>
</dbReference>
<name>A0ABV3J6A6_9ACTN</name>
<dbReference type="SUPFAM" id="SSF50129">
    <property type="entry name" value="GroES-like"/>
    <property type="match status" value="1"/>
</dbReference>
<dbReference type="RefSeq" id="WP_366090709.1">
    <property type="nucleotide sequence ID" value="NZ_JBFASG010000054.1"/>
</dbReference>
<dbReference type="CDD" id="cd05289">
    <property type="entry name" value="MDR_like_2"/>
    <property type="match status" value="1"/>
</dbReference>
<dbReference type="SUPFAM" id="SSF51735">
    <property type="entry name" value="NAD(P)-binding Rossmann-fold domains"/>
    <property type="match status" value="1"/>
</dbReference>
<dbReference type="EMBL" id="JBFASG010000054">
    <property type="protein sequence ID" value="MEV4927566.1"/>
    <property type="molecule type" value="Genomic_DNA"/>
</dbReference>
<reference evidence="3 4" key="1">
    <citation type="submission" date="2024-06" db="EMBL/GenBank/DDBJ databases">
        <title>The Natural Products Discovery Center: Release of the First 8490 Sequenced Strains for Exploring Actinobacteria Biosynthetic Diversity.</title>
        <authorList>
            <person name="Kalkreuter E."/>
            <person name="Kautsar S.A."/>
            <person name="Yang D."/>
            <person name="Bader C.D."/>
            <person name="Teijaro C.N."/>
            <person name="Fluegel L."/>
            <person name="Davis C.M."/>
            <person name="Simpson J.R."/>
            <person name="Lauterbach L."/>
            <person name="Steele A.D."/>
            <person name="Gui C."/>
            <person name="Meng S."/>
            <person name="Li G."/>
            <person name="Viehrig K."/>
            <person name="Ye F."/>
            <person name="Su P."/>
            <person name="Kiefer A.F."/>
            <person name="Nichols A."/>
            <person name="Cepeda A.J."/>
            <person name="Yan W."/>
            <person name="Fan B."/>
            <person name="Jiang Y."/>
            <person name="Adhikari A."/>
            <person name="Zheng C.-J."/>
            <person name="Schuster L."/>
            <person name="Cowan T.M."/>
            <person name="Smanski M.J."/>
            <person name="Chevrette M.G."/>
            <person name="De Carvalho L.P.S."/>
            <person name="Shen B."/>
        </authorList>
    </citation>
    <scope>NUCLEOTIDE SEQUENCE [LARGE SCALE GENOMIC DNA]</scope>
    <source>
        <strain evidence="3 4">NPDC053791</strain>
    </source>
</reference>
<dbReference type="InterPro" id="IPR013154">
    <property type="entry name" value="ADH-like_N"/>
</dbReference>
<dbReference type="Pfam" id="PF13602">
    <property type="entry name" value="ADH_zinc_N_2"/>
    <property type="match status" value="1"/>
</dbReference>
<comment type="caution">
    <text evidence="3">The sequence shown here is derived from an EMBL/GenBank/DDBJ whole genome shotgun (WGS) entry which is preliminary data.</text>
</comment>
<feature type="domain" description="Enoyl reductase (ER)" evidence="2">
    <location>
        <begin position="51"/>
        <end position="349"/>
    </location>
</feature>
<sequence>MRYLDINQVPTSQEVPSASRMVIAARGAGRHPRENVQMTTQMRAVSQRRYGSPEVLDVVKIGVPTPGPGQALVRVHAAGVNPADWKIRSGIVKKFGKPPFTLGLDLCGVVEAVGEQVTRFRPGDEVYGCAFPPHGAYAEYAVVPVEALAARPASTDHVHAAALPVAALTAWQALVRVAAVRTGHRVLIHAAAGGIGHLAVQIAKARGAYVIGTARESKHAFLRGLGADELIDYTTTDFAAALRGIDVVLDPISGDYGPRSLDTLTPGGILIDVRGTGPDRATVREQAEARGVRFVEFGFTPSGIDLESVTDLVERGSLRVAVDHVLPLEDVAEAHELSETNRMKGKIVLAL</sequence>
<dbReference type="InterPro" id="IPR002364">
    <property type="entry name" value="Quin_OxRdtase/zeta-crystal_CS"/>
</dbReference>
<dbReference type="PANTHER" id="PTHR11695">
    <property type="entry name" value="ALCOHOL DEHYDROGENASE RELATED"/>
    <property type="match status" value="1"/>
</dbReference>
<evidence type="ECO:0000256" key="1">
    <source>
        <dbReference type="ARBA" id="ARBA00023002"/>
    </source>
</evidence>
<keyword evidence="1 3" id="KW-0560">Oxidoreductase</keyword>
<dbReference type="Proteomes" id="UP001552479">
    <property type="component" value="Unassembled WGS sequence"/>
</dbReference>
<dbReference type="PANTHER" id="PTHR11695:SF294">
    <property type="entry name" value="RETICULON-4-INTERACTING PROTEIN 1, MITOCHONDRIAL"/>
    <property type="match status" value="1"/>
</dbReference>
<evidence type="ECO:0000313" key="3">
    <source>
        <dbReference type="EMBL" id="MEV4927566.1"/>
    </source>
</evidence>
<dbReference type="InterPro" id="IPR050700">
    <property type="entry name" value="YIM1/Zinc_Alcohol_DH_Fams"/>
</dbReference>
<accession>A0ABV3J6A6</accession>
<dbReference type="InterPro" id="IPR036291">
    <property type="entry name" value="NAD(P)-bd_dom_sf"/>
</dbReference>
<gene>
    <name evidence="3" type="ORF">AB0L03_32970</name>
</gene>
<dbReference type="Pfam" id="PF08240">
    <property type="entry name" value="ADH_N"/>
    <property type="match status" value="1"/>
</dbReference>
<dbReference type="InterPro" id="IPR020843">
    <property type="entry name" value="ER"/>
</dbReference>
<organism evidence="3 4">
    <name type="scientific">Streptomyces roseoverticillatus</name>
    <dbReference type="NCBI Taxonomy" id="66429"/>
    <lineage>
        <taxon>Bacteria</taxon>
        <taxon>Bacillati</taxon>
        <taxon>Actinomycetota</taxon>
        <taxon>Actinomycetes</taxon>
        <taxon>Kitasatosporales</taxon>
        <taxon>Streptomycetaceae</taxon>
        <taxon>Streptomyces</taxon>
    </lineage>
</organism>
<keyword evidence="4" id="KW-1185">Reference proteome</keyword>
<proteinExistence type="predicted"/>